<dbReference type="InterPro" id="IPR009506">
    <property type="entry name" value="YjiS-like"/>
</dbReference>
<dbReference type="AlphaFoldDB" id="A0A8K0XZ94"/>
<evidence type="ECO:0000313" key="2">
    <source>
        <dbReference type="EMBL" id="MBL4915843.1"/>
    </source>
</evidence>
<evidence type="ECO:0000259" key="1">
    <source>
        <dbReference type="Pfam" id="PF06568"/>
    </source>
</evidence>
<proteinExistence type="predicted"/>
<accession>A0A8K0XZ94</accession>
<dbReference type="Pfam" id="PF06568">
    <property type="entry name" value="YjiS-like"/>
    <property type="match status" value="1"/>
</dbReference>
<organism evidence="2 3">
    <name type="scientific">Szabonella alba</name>
    <dbReference type="NCBI Taxonomy" id="2804194"/>
    <lineage>
        <taxon>Bacteria</taxon>
        <taxon>Pseudomonadati</taxon>
        <taxon>Pseudomonadota</taxon>
        <taxon>Alphaproteobacteria</taxon>
        <taxon>Rhodobacterales</taxon>
        <taxon>Paracoccaceae</taxon>
        <taxon>Szabonella</taxon>
    </lineage>
</organism>
<name>A0A8K0XZ94_9RHOB</name>
<keyword evidence="3" id="KW-1185">Reference proteome</keyword>
<reference evidence="2" key="1">
    <citation type="submission" date="2021-01" db="EMBL/GenBank/DDBJ databases">
        <title>Tabrizicola alba sp. nov. a motile alkaliphilic bacterium isolated from a soda lake.</title>
        <authorList>
            <person name="Szuroczki S."/>
            <person name="Abbaszade G."/>
            <person name="Schumann P."/>
            <person name="Toth E."/>
        </authorList>
    </citation>
    <scope>NUCLEOTIDE SEQUENCE</scope>
    <source>
        <strain evidence="2">DMG-N-6</strain>
    </source>
</reference>
<dbReference type="EMBL" id="JAESVN010000001">
    <property type="protein sequence ID" value="MBL4915843.1"/>
    <property type="molecule type" value="Genomic_DNA"/>
</dbReference>
<dbReference type="RefSeq" id="WP_202686414.1">
    <property type="nucleotide sequence ID" value="NZ_JAESVN010000001.1"/>
</dbReference>
<evidence type="ECO:0000313" key="3">
    <source>
        <dbReference type="Proteomes" id="UP000648908"/>
    </source>
</evidence>
<dbReference type="Proteomes" id="UP000648908">
    <property type="component" value="Unassembled WGS sequence"/>
</dbReference>
<protein>
    <submittedName>
        <fullName evidence="2">DUF1127 domain-containing protein</fullName>
    </submittedName>
</protein>
<comment type="caution">
    <text evidence="2">The sequence shown here is derived from an EMBL/GenBank/DDBJ whole genome shotgun (WGS) entry which is preliminary data.</text>
</comment>
<feature type="domain" description="YjiS-like" evidence="1">
    <location>
        <begin position="27"/>
        <end position="62"/>
    </location>
</feature>
<gene>
    <name evidence="2" type="ORF">JL811_01305</name>
</gene>
<sequence length="71" mass="7821">MAAYETTRTAPFGAITTFRFVQSVGSLFAAIGNWNDARVTRNALDRLSDRELDDIGLCRDDISRIGALGRN</sequence>